<keyword evidence="4" id="KW-0812">Transmembrane</keyword>
<evidence type="ECO:0000256" key="18">
    <source>
        <dbReference type="PROSITE-ProRule" id="PRU00339"/>
    </source>
</evidence>
<keyword evidence="14" id="KW-0472">Membrane</keyword>
<evidence type="ECO:0000313" key="24">
    <source>
        <dbReference type="EMBL" id="TGZ51071.1"/>
    </source>
</evidence>
<keyword evidence="13" id="KW-0496">Mitochondrion</keyword>
<keyword evidence="3" id="KW-0808">Transferase</keyword>
<keyword evidence="11" id="KW-0862">Zinc</keyword>
<protein>
    <submittedName>
        <fullName evidence="24">Mitochondrial import receptor subunit tom70</fullName>
    </submittedName>
</protein>
<evidence type="ECO:0000256" key="7">
    <source>
        <dbReference type="ARBA" id="ARBA00022771"/>
    </source>
</evidence>
<proteinExistence type="inferred from homology"/>
<dbReference type="GO" id="GO:0005741">
    <property type="term" value="C:mitochondrial outer membrane"/>
    <property type="evidence" value="ECO:0007669"/>
    <property type="project" value="UniProtKB-SubCell"/>
</dbReference>
<gene>
    <name evidence="24" type="ORF">DBV15_00697</name>
</gene>
<dbReference type="InterPro" id="IPR001841">
    <property type="entry name" value="Znf_RING"/>
</dbReference>
<dbReference type="PANTHER" id="PTHR46208:SF1">
    <property type="entry name" value="MITOCHONDRIAL IMPORT RECEPTOR SUBUNIT TOM70"/>
    <property type="match status" value="1"/>
</dbReference>
<dbReference type="GO" id="GO:0030150">
    <property type="term" value="P:protein import into mitochondrial matrix"/>
    <property type="evidence" value="ECO:0007669"/>
    <property type="project" value="TreeGrafter"/>
</dbReference>
<dbReference type="STRING" id="300112.A0A4S2KMV1"/>
<organism evidence="24 25">
    <name type="scientific">Temnothorax longispinosus</name>
    <dbReference type="NCBI Taxonomy" id="300112"/>
    <lineage>
        <taxon>Eukaryota</taxon>
        <taxon>Metazoa</taxon>
        <taxon>Ecdysozoa</taxon>
        <taxon>Arthropoda</taxon>
        <taxon>Hexapoda</taxon>
        <taxon>Insecta</taxon>
        <taxon>Pterygota</taxon>
        <taxon>Neoptera</taxon>
        <taxon>Endopterygota</taxon>
        <taxon>Hymenoptera</taxon>
        <taxon>Apocrita</taxon>
        <taxon>Aculeata</taxon>
        <taxon>Formicoidea</taxon>
        <taxon>Formicidae</taxon>
        <taxon>Myrmicinae</taxon>
        <taxon>Temnothorax</taxon>
    </lineage>
</organism>
<dbReference type="InterPro" id="IPR016135">
    <property type="entry name" value="UBQ-conjugating_enzyme/RWD"/>
</dbReference>
<evidence type="ECO:0000259" key="21">
    <source>
        <dbReference type="PROSITE" id="PS50089"/>
    </source>
</evidence>
<dbReference type="SMART" id="SM00028">
    <property type="entry name" value="TPR"/>
    <property type="match status" value="9"/>
</dbReference>
<feature type="domain" description="RING-type" evidence="23">
    <location>
        <begin position="1232"/>
        <end position="1473"/>
    </location>
</feature>
<evidence type="ECO:0000256" key="17">
    <source>
        <dbReference type="PROSITE-ProRule" id="PRU00175"/>
    </source>
</evidence>
<dbReference type="GO" id="GO:0008270">
    <property type="term" value="F:zinc ion binding"/>
    <property type="evidence" value="ECO:0007669"/>
    <property type="project" value="UniProtKB-KW"/>
</dbReference>
<dbReference type="Pfam" id="PF13414">
    <property type="entry name" value="TPR_11"/>
    <property type="match status" value="1"/>
</dbReference>
<evidence type="ECO:0000256" key="2">
    <source>
        <dbReference type="ARBA" id="ARBA00004906"/>
    </source>
</evidence>
<comment type="similarity">
    <text evidence="16">Belongs to the RBR family. RNF14 subfamily.</text>
</comment>
<dbReference type="GO" id="GO:0030943">
    <property type="term" value="F:mitochondrion targeting sequence binding"/>
    <property type="evidence" value="ECO:0007669"/>
    <property type="project" value="TreeGrafter"/>
</dbReference>
<name>A0A4S2KMV1_9HYME</name>
<keyword evidence="25" id="KW-1185">Reference proteome</keyword>
<evidence type="ECO:0000256" key="20">
    <source>
        <dbReference type="SAM" id="MobiDB-lite"/>
    </source>
</evidence>
<comment type="similarity">
    <text evidence="15">Belongs to the Tom70 family.</text>
</comment>
<keyword evidence="8" id="KW-0833">Ubl conjugation pathway</keyword>
<evidence type="ECO:0000259" key="22">
    <source>
        <dbReference type="PROSITE" id="PS50908"/>
    </source>
</evidence>
<reference evidence="24 25" key="1">
    <citation type="journal article" date="2019" name="Philos. Trans. R. Soc. Lond., B, Biol. Sci.">
        <title>Ant behaviour and brain gene expression of defending hosts depend on the ecological success of the intruding social parasite.</title>
        <authorList>
            <person name="Kaur R."/>
            <person name="Stoldt M."/>
            <person name="Jongepier E."/>
            <person name="Feldmeyer B."/>
            <person name="Menzel F."/>
            <person name="Bornberg-Bauer E."/>
            <person name="Foitzik S."/>
        </authorList>
    </citation>
    <scope>NUCLEOTIDE SEQUENCE [LARGE SCALE GENOMIC DNA]</scope>
    <source>
        <tissue evidence="24">Whole body</tissue>
    </source>
</reference>
<dbReference type="Gene3D" id="1.20.120.1750">
    <property type="match status" value="1"/>
</dbReference>
<dbReference type="CDD" id="cd16628">
    <property type="entry name" value="RING-HC_RBR_RNF14"/>
    <property type="match status" value="1"/>
</dbReference>
<feature type="domain" description="RWD" evidence="22">
    <location>
        <begin position="1019"/>
        <end position="1144"/>
    </location>
</feature>
<dbReference type="InterPro" id="IPR047548">
    <property type="entry name" value="Rcat_RBR_RNF14"/>
</dbReference>
<keyword evidence="24" id="KW-0675">Receptor</keyword>
<dbReference type="PROSITE" id="PS50089">
    <property type="entry name" value="ZF_RING_2"/>
    <property type="match status" value="1"/>
</dbReference>
<dbReference type="GO" id="GO:0045039">
    <property type="term" value="P:protein insertion into mitochondrial inner membrane"/>
    <property type="evidence" value="ECO:0007669"/>
    <property type="project" value="TreeGrafter"/>
</dbReference>
<comment type="subcellular location">
    <subcellularLocation>
        <location evidence="1">Mitochondrion outer membrane</location>
        <topology evidence="1">Single-pass membrane protein</topology>
    </subcellularLocation>
</comment>
<evidence type="ECO:0000256" key="9">
    <source>
        <dbReference type="ARBA" id="ARBA00022787"/>
    </source>
</evidence>
<keyword evidence="6" id="KW-0677">Repeat</keyword>
<comment type="pathway">
    <text evidence="2">Protein modification; protein ubiquitination.</text>
</comment>
<dbReference type="PROSITE" id="PS51873">
    <property type="entry name" value="TRIAD"/>
    <property type="match status" value="1"/>
</dbReference>
<dbReference type="InterPro" id="IPR019734">
    <property type="entry name" value="TPR_rpt"/>
</dbReference>
<evidence type="ECO:0000256" key="12">
    <source>
        <dbReference type="ARBA" id="ARBA00022989"/>
    </source>
</evidence>
<dbReference type="EMBL" id="QBLH01001803">
    <property type="protein sequence ID" value="TGZ51071.1"/>
    <property type="molecule type" value="Genomic_DNA"/>
</dbReference>
<dbReference type="SUPFAM" id="SSF57850">
    <property type="entry name" value="RING/U-box"/>
    <property type="match status" value="3"/>
</dbReference>
<dbReference type="Gene3D" id="1.25.40.10">
    <property type="entry name" value="Tetratricopeptide repeat domain"/>
    <property type="match status" value="2"/>
</dbReference>
<evidence type="ECO:0000256" key="16">
    <source>
        <dbReference type="ARBA" id="ARBA00044508"/>
    </source>
</evidence>
<evidence type="ECO:0000256" key="6">
    <source>
        <dbReference type="ARBA" id="ARBA00022737"/>
    </source>
</evidence>
<evidence type="ECO:0000256" key="10">
    <source>
        <dbReference type="ARBA" id="ARBA00022803"/>
    </source>
</evidence>
<dbReference type="InterPro" id="IPR011990">
    <property type="entry name" value="TPR-like_helical_dom_sf"/>
</dbReference>
<dbReference type="GO" id="GO:0016740">
    <property type="term" value="F:transferase activity"/>
    <property type="evidence" value="ECO:0007669"/>
    <property type="project" value="UniProtKB-KW"/>
</dbReference>
<dbReference type="Proteomes" id="UP000310200">
    <property type="component" value="Unassembled WGS sequence"/>
</dbReference>
<evidence type="ECO:0000313" key="25">
    <source>
        <dbReference type="Proteomes" id="UP000310200"/>
    </source>
</evidence>
<dbReference type="CDD" id="cd20341">
    <property type="entry name" value="BRcat_RBR_RNF14"/>
    <property type="match status" value="1"/>
</dbReference>
<dbReference type="FunFam" id="3.30.40.10:FF:000137">
    <property type="entry name" value="RanBP-type and C3HC4-type zinc finger-containing protein 1"/>
    <property type="match status" value="1"/>
</dbReference>
<feature type="region of interest" description="Disordered" evidence="20">
    <location>
        <begin position="1168"/>
        <end position="1195"/>
    </location>
</feature>
<evidence type="ECO:0000256" key="11">
    <source>
        <dbReference type="ARBA" id="ARBA00022833"/>
    </source>
</evidence>
<dbReference type="Pfam" id="PF13432">
    <property type="entry name" value="TPR_16"/>
    <property type="match status" value="1"/>
</dbReference>
<feature type="domain" description="RING-type" evidence="21">
    <location>
        <begin position="1236"/>
        <end position="1285"/>
    </location>
</feature>
<evidence type="ECO:0000256" key="13">
    <source>
        <dbReference type="ARBA" id="ARBA00023128"/>
    </source>
</evidence>
<dbReference type="Pfam" id="PF22191">
    <property type="entry name" value="IBR_1"/>
    <property type="match status" value="1"/>
</dbReference>
<dbReference type="InterPro" id="IPR002867">
    <property type="entry name" value="IBR_dom"/>
</dbReference>
<dbReference type="Gene3D" id="3.30.40.10">
    <property type="entry name" value="Zinc/RING finger domain, C3HC4 (zinc finger)"/>
    <property type="match status" value="1"/>
</dbReference>
<dbReference type="GO" id="GO:0008320">
    <property type="term" value="F:protein transmembrane transporter activity"/>
    <property type="evidence" value="ECO:0007669"/>
    <property type="project" value="TreeGrafter"/>
</dbReference>
<dbReference type="PANTHER" id="PTHR46208">
    <property type="entry name" value="MITOCHONDRIAL IMPORT RECEPTOR SUBUNIT TOM70"/>
    <property type="match status" value="1"/>
</dbReference>
<evidence type="ECO:0000256" key="3">
    <source>
        <dbReference type="ARBA" id="ARBA00022679"/>
    </source>
</evidence>
<dbReference type="CDD" id="cd23820">
    <property type="entry name" value="RWD_RNF14"/>
    <property type="match status" value="1"/>
</dbReference>
<dbReference type="InterPro" id="IPR006575">
    <property type="entry name" value="RWD_dom"/>
</dbReference>
<keyword evidence="7 17" id="KW-0863">Zinc-finger</keyword>
<feature type="repeat" description="TPR" evidence="18">
    <location>
        <begin position="12"/>
        <end position="45"/>
    </location>
</feature>
<comment type="caution">
    <text evidence="24">The sequence shown here is derived from an EMBL/GenBank/DDBJ whole genome shotgun (WGS) entry which is preliminary data.</text>
</comment>
<dbReference type="PROSITE" id="PS50005">
    <property type="entry name" value="TPR"/>
    <property type="match status" value="3"/>
</dbReference>
<dbReference type="Gene3D" id="2.20.25.20">
    <property type="match status" value="1"/>
</dbReference>
<dbReference type="InterPro" id="IPR044066">
    <property type="entry name" value="TRIAD_supradom"/>
</dbReference>
<feature type="repeat" description="TPR" evidence="18">
    <location>
        <begin position="367"/>
        <end position="400"/>
    </location>
</feature>
<dbReference type="SMART" id="SM00647">
    <property type="entry name" value="IBR"/>
    <property type="match status" value="2"/>
</dbReference>
<dbReference type="Gene3D" id="3.10.110.10">
    <property type="entry name" value="Ubiquitin Conjugating Enzyme"/>
    <property type="match status" value="1"/>
</dbReference>
<dbReference type="SUPFAM" id="SSF48452">
    <property type="entry name" value="TPR-like"/>
    <property type="match status" value="2"/>
</dbReference>
<evidence type="ECO:0000256" key="1">
    <source>
        <dbReference type="ARBA" id="ARBA00004572"/>
    </source>
</evidence>
<evidence type="ECO:0000256" key="4">
    <source>
        <dbReference type="ARBA" id="ARBA00022692"/>
    </source>
</evidence>
<dbReference type="Pfam" id="PF13181">
    <property type="entry name" value="TPR_8"/>
    <property type="match status" value="1"/>
</dbReference>
<evidence type="ECO:0000256" key="8">
    <source>
        <dbReference type="ARBA" id="ARBA00022786"/>
    </source>
</evidence>
<dbReference type="Pfam" id="PF01485">
    <property type="entry name" value="IBR"/>
    <property type="match status" value="1"/>
</dbReference>
<dbReference type="PROSITE" id="PS00518">
    <property type="entry name" value="ZF_RING_1"/>
    <property type="match status" value="1"/>
</dbReference>
<keyword evidence="12" id="KW-1133">Transmembrane helix</keyword>
<evidence type="ECO:0000259" key="23">
    <source>
        <dbReference type="PROSITE" id="PS51873"/>
    </source>
</evidence>
<evidence type="ECO:0000256" key="15">
    <source>
        <dbReference type="ARBA" id="ARBA00038030"/>
    </source>
</evidence>
<keyword evidence="19" id="KW-0175">Coiled coil</keyword>
<dbReference type="Pfam" id="PF05773">
    <property type="entry name" value="RWD"/>
    <property type="match status" value="1"/>
</dbReference>
<feature type="repeat" description="TPR" evidence="18">
    <location>
        <begin position="289"/>
        <end position="322"/>
    </location>
</feature>
<dbReference type="SUPFAM" id="SSF54495">
    <property type="entry name" value="UBC-like"/>
    <property type="match status" value="1"/>
</dbReference>
<dbReference type="InterPro" id="IPR013083">
    <property type="entry name" value="Znf_RING/FYVE/PHD"/>
</dbReference>
<dbReference type="InterPro" id="IPR017907">
    <property type="entry name" value="Znf_RING_CS"/>
</dbReference>
<keyword evidence="9" id="KW-1000">Mitochondrion outer membrane</keyword>
<feature type="compositionally biased region" description="Polar residues" evidence="20">
    <location>
        <begin position="1168"/>
        <end position="1186"/>
    </location>
</feature>
<feature type="coiled-coil region" evidence="19">
    <location>
        <begin position="1366"/>
        <end position="1393"/>
    </location>
</feature>
<keyword evidence="10 18" id="KW-0802">TPR repeat</keyword>
<evidence type="ECO:0000256" key="14">
    <source>
        <dbReference type="ARBA" id="ARBA00023136"/>
    </source>
</evidence>
<accession>A0A4S2KMV1</accession>
<evidence type="ECO:0000256" key="19">
    <source>
        <dbReference type="SAM" id="Coils"/>
    </source>
</evidence>
<evidence type="ECO:0000256" key="5">
    <source>
        <dbReference type="ARBA" id="ARBA00022723"/>
    </source>
</evidence>
<keyword evidence="5" id="KW-0479">Metal-binding</keyword>
<dbReference type="PROSITE" id="PS50908">
    <property type="entry name" value="RWD"/>
    <property type="match status" value="1"/>
</dbReference>
<dbReference type="SMART" id="SM00591">
    <property type="entry name" value="RWD"/>
    <property type="match status" value="1"/>
</dbReference>
<dbReference type="InterPro" id="IPR031128">
    <property type="entry name" value="RNF14_RING-HC_Zfn"/>
</dbReference>
<dbReference type="CDD" id="cd20354">
    <property type="entry name" value="Rcat_RBR_RNF14"/>
    <property type="match status" value="1"/>
</dbReference>
<dbReference type="PROSITE" id="PS50293">
    <property type="entry name" value="TPR_REGION"/>
    <property type="match status" value="1"/>
</dbReference>
<sequence length="1516" mass="175102">MLLKKITPLQKAQKYKNEGNVHFKTGKYDEAIARYNKAIDVCPKENVEDLATFYQNRAAAYEQLKKYSAVKADCTKALELNPRYAKALLRRARALEQIGDLEAALEDVTTACIYEGFSNQTSLSLADKVLEKLGKQHAQENLANKKFIMPSKHFIKTYIMSFPKDPVFSRLQHPENIPEFFKKPLQALKDTEYDDIIPLCTEIIKNPEFDTLPSSKLEVLLLRATFHLLLGEHDAAIQDFETILSSEDASDDVKINALIKRATLYMQLDNPEMTFKDFDLAISMNSTCSDIYHHRGQVNLLMNRIDEAKLDFEMVVEYNPNFGIAYVQKCYTDYRFAMFNRDVGLAESAVRDFERAFEKYPDPPECIYCYILYAQMMSETQQYQKADTYFAKAIEKDPENATVYVHRGLLQLQWNGNVDKAVEYIYKAIELDEKCELAYESLASIEVQRGNIEEAIILFDRALVLCRTFMELTHIYSLRDAAKTQLNIKNRLGIGAMQVRLDGKLALLYTLLVLQVLIVMIYVATTPPAELAASTTRASVSFVKFEASQELHVNQGNRKKSPIYQTINGEVALKDVKTFRLFEVYNRTVCWKYGVDQRKTKSNEHLERCICNQGWHGLDCGQPEVVWRAIMASKQNVSLKRRKTARHIIHIFFLSDYNSAIAEVIVEELYNVVDLFVICDFNNAEDNFRHKLSKGLLQREQKKILYINVATKSRKPSRIVSKYVWDKIRTVVQNLRDDDIYVTTEPEQILNSRALMFLKVYDGWPQPIGFRLRWSIYGFFWQHPLKTTITLGAYTVGLMRNAYQSNSLVLRQQLDGDTSERDILGLVIGDLNHYGGWYCNLCQAPANIIIGLRNKVQSKEIYIEKTIDVPFVEDLIGSGLWLDGKTGLLRVSKSRDSYFAPETILNNTWNKPSVMAKTLQWAEVVYAANEDPKRRRQSPGVACNIWTVTQPEIQRTYAFTCLSTFCRVVNAKKYKILESTREQRPGALERCSECSAAVPLPLRAASSWTWSMDYEKQKDEVTALESIYTEEEFSYHEENGRFECTFKIFVSLPAKCHLSYKDLRHEEDLAQDVQISYLPPLTLHVTLPEDYPSKSAPTFMLCSSWLYPVVLSKLCRKLDSLWESSKQEILFTWVEFLQDKTLSFLKIKDRLDMDCMYTSYKRTVEKLQGSQTNKEASEPNRQSNSEANRESMSKKTSVIDKRAILDCPIGSNPIQVLIDYNEKRKQIEFKKNFYTCNICFTDKSGEHCTQFLPCAHTFCKDCVRGYFEVKIKEGNVQNIFCPEEKCKFEATPGQVKDLVSSELFSKYDSLLLSTTLDTMMDIVYCPRRHCQYPVTRDPDDNMARCPVCQYAFCIRCKMVYHGIESCKISSAEKQRLLKEYQSASNEKKAEMEKHYGKKQLQTLIENVMSENWINDNSHNCPHCKTAIEKSDGCNKMTCSHCGTYFCWLCGTRLNPEAPYLHFRNPESNCFNMLYRGAIPDELDDDDDFDFPAEYLDYYSEDEEYAHDEDFVLEYDD</sequence>